<keyword evidence="7" id="KW-1185">Reference proteome</keyword>
<evidence type="ECO:0000256" key="2">
    <source>
        <dbReference type="ARBA" id="ARBA00023136"/>
    </source>
</evidence>
<keyword evidence="2 4" id="KW-0472">Membrane</keyword>
<evidence type="ECO:0000256" key="3">
    <source>
        <dbReference type="ARBA" id="ARBA00023237"/>
    </source>
</evidence>
<dbReference type="GO" id="GO:0009279">
    <property type="term" value="C:cell outer membrane"/>
    <property type="evidence" value="ECO:0007669"/>
    <property type="project" value="UniProtKB-SubCell"/>
</dbReference>
<dbReference type="SUPFAM" id="SSF48452">
    <property type="entry name" value="TPR-like"/>
    <property type="match status" value="1"/>
</dbReference>
<organism evidence="6 7">
    <name type="scientific">Spongiivirga citrea</name>
    <dbReference type="NCBI Taxonomy" id="1481457"/>
    <lineage>
        <taxon>Bacteria</taxon>
        <taxon>Pseudomonadati</taxon>
        <taxon>Bacteroidota</taxon>
        <taxon>Flavobacteriia</taxon>
        <taxon>Flavobacteriales</taxon>
        <taxon>Flavobacteriaceae</taxon>
        <taxon>Spongiivirga</taxon>
    </lineage>
</organism>
<dbReference type="AlphaFoldDB" id="A0A6M0CK26"/>
<dbReference type="Pfam" id="PF07676">
    <property type="entry name" value="PD40"/>
    <property type="match status" value="1"/>
</dbReference>
<dbReference type="PRINTS" id="PR01021">
    <property type="entry name" value="OMPADOMAIN"/>
</dbReference>
<dbReference type="SUPFAM" id="SSF82171">
    <property type="entry name" value="DPP6 N-terminal domain-like"/>
    <property type="match status" value="1"/>
</dbReference>
<proteinExistence type="predicted"/>
<dbReference type="PANTHER" id="PTHR30329:SF21">
    <property type="entry name" value="LIPOPROTEIN YIAD-RELATED"/>
    <property type="match status" value="1"/>
</dbReference>
<dbReference type="PANTHER" id="PTHR30329">
    <property type="entry name" value="STATOR ELEMENT OF FLAGELLAR MOTOR COMPLEX"/>
    <property type="match status" value="1"/>
</dbReference>
<dbReference type="Gene3D" id="3.30.1330.60">
    <property type="entry name" value="OmpA-like domain"/>
    <property type="match status" value="1"/>
</dbReference>
<comment type="subcellular location">
    <subcellularLocation>
        <location evidence="1">Cell outer membrane</location>
    </subcellularLocation>
</comment>
<dbReference type="Gene3D" id="2.120.10.30">
    <property type="entry name" value="TolB, C-terminal domain"/>
    <property type="match status" value="1"/>
</dbReference>
<accession>A0A6M0CK26</accession>
<reference evidence="6 7" key="1">
    <citation type="submission" date="2020-01" db="EMBL/GenBank/DDBJ databases">
        <title>Spongiivirga citrea KCTC 32990T.</title>
        <authorList>
            <person name="Wang G."/>
        </authorList>
    </citation>
    <scope>NUCLEOTIDE SEQUENCE [LARGE SCALE GENOMIC DNA]</scope>
    <source>
        <strain evidence="6 7">KCTC 32990</strain>
    </source>
</reference>
<sequence length="648" mass="72644">MKKYISLVCGIICLGQAMGQSEKANESYKSYDYQKAIKLYTNQIDDDTNVDVNILEKLANSYYFNADFNNAEEWYRKLFDKGNAEVASESYFRFSQSLKANKKYVEADKWMERFVQSEPNDSRAKRFVETKNYLEKIAENGGRFTLEPQSFNTNNNDFAPSFYGENLLVSSGGSLIGFQVKKHLWNNETLYDLYEVVPNKQDEIKKSRRKKLKGINTRLHESSSVVTKDGNTMYFTRNNLYDGKKGEDSDGNTLLKLYKATKNENGKWDAITPLPFNSETFSTGHPALSDDEKTLYFTSDRPGGVGSSDIYRVSIKDNNSYGDIENLGPTVNTEGRESFPFVTKSNKLFFASDGFYGLGGLDVFVTDLDQITITENNALVYNVGEPINSPKDDFSFIINEDTNMGYFASNRDGGQGGDDIYGFVRTGEIETTCDGGINGLAFETHFQKPLSGATLKLINAKGEEVASTISDAQGKFTFDASCANEAYKIVGSKEGHKSGESSFSLSRENNRPDVQVDLLELPPYKGEDIAKLLNLRPIYFALNKAAIRKSEVPELMKVLNYMKENPTVKIEIRSHTDSRGSDSYNLKLSDRRAKSTAKWIVDQGIPADRISGKGFGESQLLNQCSNGVKCNDATHEENRRSEFIVVSK</sequence>
<evidence type="ECO:0000313" key="6">
    <source>
        <dbReference type="EMBL" id="NER16279.1"/>
    </source>
</evidence>
<dbReference type="InterPro" id="IPR011990">
    <property type="entry name" value="TPR-like_helical_dom_sf"/>
</dbReference>
<dbReference type="InterPro" id="IPR011042">
    <property type="entry name" value="6-blade_b-propeller_TolB-like"/>
</dbReference>
<dbReference type="EMBL" id="JAABOQ010000001">
    <property type="protein sequence ID" value="NER16279.1"/>
    <property type="molecule type" value="Genomic_DNA"/>
</dbReference>
<dbReference type="RefSeq" id="WP_164029525.1">
    <property type="nucleotide sequence ID" value="NZ_JAABOQ010000001.1"/>
</dbReference>
<keyword evidence="3" id="KW-0998">Cell outer membrane</keyword>
<feature type="domain" description="OmpA-like" evidence="5">
    <location>
        <begin position="527"/>
        <end position="648"/>
    </location>
</feature>
<evidence type="ECO:0000313" key="7">
    <source>
        <dbReference type="Proteomes" id="UP000474296"/>
    </source>
</evidence>
<dbReference type="PROSITE" id="PS51123">
    <property type="entry name" value="OMPA_2"/>
    <property type="match status" value="1"/>
</dbReference>
<comment type="caution">
    <text evidence="6">The sequence shown here is derived from an EMBL/GenBank/DDBJ whole genome shotgun (WGS) entry which is preliminary data.</text>
</comment>
<dbReference type="Proteomes" id="UP000474296">
    <property type="component" value="Unassembled WGS sequence"/>
</dbReference>
<evidence type="ECO:0000256" key="4">
    <source>
        <dbReference type="PROSITE-ProRule" id="PRU00473"/>
    </source>
</evidence>
<dbReference type="CDD" id="cd07185">
    <property type="entry name" value="OmpA_C-like"/>
    <property type="match status" value="1"/>
</dbReference>
<dbReference type="InterPro" id="IPR036737">
    <property type="entry name" value="OmpA-like_sf"/>
</dbReference>
<dbReference type="InterPro" id="IPR006665">
    <property type="entry name" value="OmpA-like"/>
</dbReference>
<dbReference type="Pfam" id="PF00691">
    <property type="entry name" value="OmpA"/>
    <property type="match status" value="1"/>
</dbReference>
<dbReference type="Gene3D" id="1.25.40.10">
    <property type="entry name" value="Tetratricopeptide repeat domain"/>
    <property type="match status" value="1"/>
</dbReference>
<evidence type="ECO:0000256" key="1">
    <source>
        <dbReference type="ARBA" id="ARBA00004442"/>
    </source>
</evidence>
<dbReference type="SUPFAM" id="SSF49464">
    <property type="entry name" value="Carboxypeptidase regulatory domain-like"/>
    <property type="match status" value="1"/>
</dbReference>
<name>A0A6M0CK26_9FLAO</name>
<dbReference type="InterPro" id="IPR050330">
    <property type="entry name" value="Bact_OuterMem_StrucFunc"/>
</dbReference>
<dbReference type="SUPFAM" id="SSF103088">
    <property type="entry name" value="OmpA-like"/>
    <property type="match status" value="1"/>
</dbReference>
<dbReference type="InterPro" id="IPR006664">
    <property type="entry name" value="OMP_bac"/>
</dbReference>
<dbReference type="InterPro" id="IPR011659">
    <property type="entry name" value="WD40"/>
</dbReference>
<gene>
    <name evidence="6" type="ORF">GWK10_03605</name>
</gene>
<evidence type="ECO:0000259" key="5">
    <source>
        <dbReference type="PROSITE" id="PS51123"/>
    </source>
</evidence>
<dbReference type="InterPro" id="IPR008969">
    <property type="entry name" value="CarboxyPept-like_regulatory"/>
</dbReference>
<protein>
    <submittedName>
        <fullName evidence="6">OmpA family protein</fullName>
    </submittedName>
</protein>